<evidence type="ECO:0000256" key="3">
    <source>
        <dbReference type="ARBA" id="ARBA00022692"/>
    </source>
</evidence>
<gene>
    <name evidence="7" type="ORF">P3X46_021490</name>
</gene>
<protein>
    <recommendedName>
        <fullName evidence="6">HVA22-like protein</fullName>
    </recommendedName>
</protein>
<comment type="similarity">
    <text evidence="2 6">Belongs to the DP1 family.</text>
</comment>
<comment type="subcellular location">
    <subcellularLocation>
        <location evidence="1 6">Membrane</location>
        <topology evidence="1 6">Multi-pass membrane protein</topology>
    </subcellularLocation>
</comment>
<evidence type="ECO:0000256" key="4">
    <source>
        <dbReference type="ARBA" id="ARBA00022989"/>
    </source>
</evidence>
<dbReference type="Pfam" id="PF03134">
    <property type="entry name" value="TB2_DP1_HVA22"/>
    <property type="match status" value="1"/>
</dbReference>
<feature type="transmembrane region" description="Helical" evidence="6">
    <location>
        <begin position="12"/>
        <end position="35"/>
    </location>
</feature>
<feature type="transmembrane region" description="Helical" evidence="6">
    <location>
        <begin position="47"/>
        <end position="71"/>
    </location>
</feature>
<evidence type="ECO:0000256" key="2">
    <source>
        <dbReference type="ARBA" id="ARBA00008573"/>
    </source>
</evidence>
<keyword evidence="8" id="KW-1185">Reference proteome</keyword>
<comment type="caution">
    <text evidence="7">The sequence shown here is derived from an EMBL/GenBank/DDBJ whole genome shotgun (WGS) entry which is preliminary data.</text>
</comment>
<evidence type="ECO:0000313" key="8">
    <source>
        <dbReference type="Proteomes" id="UP001174677"/>
    </source>
</evidence>
<proteinExistence type="inferred from homology"/>
<evidence type="ECO:0000313" key="7">
    <source>
        <dbReference type="EMBL" id="KAJ9166787.1"/>
    </source>
</evidence>
<evidence type="ECO:0000256" key="6">
    <source>
        <dbReference type="RuleBase" id="RU362006"/>
    </source>
</evidence>
<accession>A0ABQ9LFR1</accession>
<organism evidence="7 8">
    <name type="scientific">Hevea brasiliensis</name>
    <name type="common">Para rubber tree</name>
    <name type="synonym">Siphonia brasiliensis</name>
    <dbReference type="NCBI Taxonomy" id="3981"/>
    <lineage>
        <taxon>Eukaryota</taxon>
        <taxon>Viridiplantae</taxon>
        <taxon>Streptophyta</taxon>
        <taxon>Embryophyta</taxon>
        <taxon>Tracheophyta</taxon>
        <taxon>Spermatophyta</taxon>
        <taxon>Magnoliopsida</taxon>
        <taxon>eudicotyledons</taxon>
        <taxon>Gunneridae</taxon>
        <taxon>Pentapetalae</taxon>
        <taxon>rosids</taxon>
        <taxon>fabids</taxon>
        <taxon>Malpighiales</taxon>
        <taxon>Euphorbiaceae</taxon>
        <taxon>Crotonoideae</taxon>
        <taxon>Micrandreae</taxon>
        <taxon>Hevea</taxon>
    </lineage>
</organism>
<evidence type="ECO:0000256" key="5">
    <source>
        <dbReference type="ARBA" id="ARBA00023136"/>
    </source>
</evidence>
<keyword evidence="3 6" id="KW-0812">Transmembrane</keyword>
<keyword evidence="5 6" id="KW-0472">Membrane</keyword>
<evidence type="ECO:0000256" key="1">
    <source>
        <dbReference type="ARBA" id="ARBA00004141"/>
    </source>
</evidence>
<name>A0ABQ9LFR1_HEVBR</name>
<keyword evidence="4 6" id="KW-1133">Transmembrane helix</keyword>
<sequence length="146" mass="16613">MGSGAGSFVKVLLKNFDVLIGSVSFSLFSSLFLSLPVVSLGYPLIPIWSYAKLILTCWLVIPYFSGAAYVYEHFVRPLFVNPQQTINIWYVPRKQDVFRKPADILITAESYIEENGTEALEKLIHRADVSKSSSYPNTIFNEDYRY</sequence>
<dbReference type="InterPro" id="IPR004345">
    <property type="entry name" value="TB2_DP1_HVA22"/>
</dbReference>
<dbReference type="PANTHER" id="PTHR12300:SF161">
    <property type="entry name" value="RECEPTOR EXPRESSION-ENHANCING PROTEIN"/>
    <property type="match status" value="1"/>
</dbReference>
<dbReference type="EMBL" id="JARPOI010000012">
    <property type="protein sequence ID" value="KAJ9166787.1"/>
    <property type="molecule type" value="Genomic_DNA"/>
</dbReference>
<dbReference type="PANTHER" id="PTHR12300">
    <property type="entry name" value="HVA22-LIKE PROTEINS"/>
    <property type="match status" value="1"/>
</dbReference>
<dbReference type="Proteomes" id="UP001174677">
    <property type="component" value="Chromosome 12"/>
</dbReference>
<reference evidence="7 8" key="1">
    <citation type="journal article" date="2023" name="Plant Biotechnol. J.">
        <title>Chromosome-level wild Hevea brasiliensis genome provides new tools for genomic-assisted breeding and valuable loci to elevate rubber yield.</title>
        <authorList>
            <person name="Cheng H."/>
            <person name="Song X."/>
            <person name="Hu Y."/>
            <person name="Wu T."/>
            <person name="Yang Q."/>
            <person name="An Z."/>
            <person name="Feng S."/>
            <person name="Deng Z."/>
            <person name="Wu W."/>
            <person name="Zeng X."/>
            <person name="Tu M."/>
            <person name="Wang X."/>
            <person name="Huang H."/>
        </authorList>
    </citation>
    <scope>NUCLEOTIDE SEQUENCE [LARGE SCALE GENOMIC DNA]</scope>
    <source>
        <strain evidence="7">MT/VB/25A 57/8</strain>
    </source>
</reference>